<feature type="transmembrane region" description="Helical" evidence="7">
    <location>
        <begin position="298"/>
        <end position="318"/>
    </location>
</feature>
<keyword evidence="3" id="KW-0813">Transport</keyword>
<organism evidence="8 9">
    <name type="scientific">Luteimonas rhizosphaericola</name>
    <dbReference type="NCBI Taxonomy" id="3042024"/>
    <lineage>
        <taxon>Bacteria</taxon>
        <taxon>Pseudomonadati</taxon>
        <taxon>Pseudomonadota</taxon>
        <taxon>Gammaproteobacteria</taxon>
        <taxon>Lysobacterales</taxon>
        <taxon>Lysobacteraceae</taxon>
        <taxon>Luteimonas</taxon>
    </lineage>
</organism>
<accession>A0ABT6JGE0</accession>
<proteinExistence type="inferred from homology"/>
<keyword evidence="9" id="KW-1185">Reference proteome</keyword>
<evidence type="ECO:0000256" key="5">
    <source>
        <dbReference type="ARBA" id="ARBA00022989"/>
    </source>
</evidence>
<gene>
    <name evidence="8" type="ORF">QFW80_04070</name>
</gene>
<keyword evidence="5 7" id="KW-1133">Transmembrane helix</keyword>
<evidence type="ECO:0000313" key="9">
    <source>
        <dbReference type="Proteomes" id="UP001156831"/>
    </source>
</evidence>
<keyword evidence="4 7" id="KW-0812">Transmembrane</keyword>
<comment type="caution">
    <text evidence="8">The sequence shown here is derived from an EMBL/GenBank/DDBJ whole genome shotgun (WGS) entry which is preliminary data.</text>
</comment>
<evidence type="ECO:0000256" key="3">
    <source>
        <dbReference type="ARBA" id="ARBA00022448"/>
    </source>
</evidence>
<evidence type="ECO:0000256" key="2">
    <source>
        <dbReference type="ARBA" id="ARBA00006148"/>
    </source>
</evidence>
<dbReference type="RefSeq" id="WP_280600015.1">
    <property type="nucleotide sequence ID" value="NZ_JARXRN010000020.1"/>
</dbReference>
<dbReference type="Pfam" id="PF00375">
    <property type="entry name" value="SDF"/>
    <property type="match status" value="1"/>
</dbReference>
<feature type="transmembrane region" description="Helical" evidence="7">
    <location>
        <begin position="201"/>
        <end position="227"/>
    </location>
</feature>
<evidence type="ECO:0000256" key="7">
    <source>
        <dbReference type="SAM" id="Phobius"/>
    </source>
</evidence>
<dbReference type="InterPro" id="IPR036458">
    <property type="entry name" value="Na:dicarbo_symporter_sf"/>
</dbReference>
<dbReference type="PRINTS" id="PR00173">
    <property type="entry name" value="EDTRNSPORT"/>
</dbReference>
<evidence type="ECO:0000256" key="1">
    <source>
        <dbReference type="ARBA" id="ARBA00004141"/>
    </source>
</evidence>
<name>A0ABT6JGE0_9GAMM</name>
<feature type="transmembrane region" description="Helical" evidence="7">
    <location>
        <begin position="90"/>
        <end position="113"/>
    </location>
</feature>
<dbReference type="SUPFAM" id="SSF118215">
    <property type="entry name" value="Proton glutamate symport protein"/>
    <property type="match status" value="1"/>
</dbReference>
<dbReference type="PANTHER" id="PTHR42865">
    <property type="entry name" value="PROTON/GLUTAMATE-ASPARTATE SYMPORTER"/>
    <property type="match status" value="1"/>
</dbReference>
<comment type="subcellular location">
    <subcellularLocation>
        <location evidence="1">Membrane</location>
        <topology evidence="1">Multi-pass membrane protein</topology>
    </subcellularLocation>
</comment>
<dbReference type="EMBL" id="JARXRN010000020">
    <property type="protein sequence ID" value="MDH5829694.1"/>
    <property type="molecule type" value="Genomic_DNA"/>
</dbReference>
<feature type="transmembrane region" description="Helical" evidence="7">
    <location>
        <begin position="56"/>
        <end position="78"/>
    </location>
</feature>
<keyword evidence="6 7" id="KW-0472">Membrane</keyword>
<feature type="transmembrane region" description="Helical" evidence="7">
    <location>
        <begin position="233"/>
        <end position="258"/>
    </location>
</feature>
<sequence>MTSDAVAKRPRLSMPARVLIALALGAAVGLLLAAFDPARAIQVADAVQPVGRLWLNALQMTVVPLVAALVVVGVNSAADAAASGRTARTAIGVFLVLLTLAGAFAAVAAPAFLSMVPRDEAVIASFRAAIQAPETLAEAPGIGAWIVNIIPSNAIAAAANSMMLPLVVFAMFFGFALTRIDPDRRARMLELVRTLGDTMIVIVRWVLWAAPVGVFALVLAVCARVGIDMLSALGYYILTQCALYIAITLLLYLVATIVAGERLGRFARALLPVQAIAASTQSSLASLPVMIESARHRLGYPLAITSLVLPMAVSLFRIASPPQYIVVACFIAWMYGVDLTAVQLGTAVALSVVVSMGSVGLPGQVSFMTNNMPITQSLGLPVEPLGVLLAVDTIPDVFATVANTSADVTATAVVARRTGQTGDASDIDPDA</sequence>
<dbReference type="InterPro" id="IPR001991">
    <property type="entry name" value="Na-dicarboxylate_symporter"/>
</dbReference>
<protein>
    <submittedName>
        <fullName evidence="8">Cation:dicarboxylase symporter family transporter</fullName>
    </submittedName>
</protein>
<evidence type="ECO:0000256" key="4">
    <source>
        <dbReference type="ARBA" id="ARBA00022692"/>
    </source>
</evidence>
<dbReference type="Gene3D" id="1.10.3860.10">
    <property type="entry name" value="Sodium:dicarboxylate symporter"/>
    <property type="match status" value="1"/>
</dbReference>
<reference evidence="8 9" key="1">
    <citation type="submission" date="2023-04" db="EMBL/GenBank/DDBJ databases">
        <title>Luteimonas sp. M1R5S18.</title>
        <authorList>
            <person name="Sun J.-Q."/>
        </authorList>
    </citation>
    <scope>NUCLEOTIDE SEQUENCE [LARGE SCALE GENOMIC DNA]</scope>
    <source>
        <strain evidence="8 9">M1R5S18</strain>
    </source>
</reference>
<evidence type="ECO:0000313" key="8">
    <source>
        <dbReference type="EMBL" id="MDH5829694.1"/>
    </source>
</evidence>
<feature type="transmembrane region" description="Helical" evidence="7">
    <location>
        <begin position="162"/>
        <end position="180"/>
    </location>
</feature>
<dbReference type="Proteomes" id="UP001156831">
    <property type="component" value="Unassembled WGS sequence"/>
</dbReference>
<dbReference type="PANTHER" id="PTHR42865:SF5">
    <property type="entry name" value="L-CYSTINE TRANSPORTER TCYP"/>
    <property type="match status" value="1"/>
</dbReference>
<comment type="similarity">
    <text evidence="2">Belongs to the dicarboxylate/amino acid:cation symporter (DAACS) (TC 2.A.23) family.</text>
</comment>
<evidence type="ECO:0000256" key="6">
    <source>
        <dbReference type="ARBA" id="ARBA00023136"/>
    </source>
</evidence>
<feature type="transmembrane region" description="Helical" evidence="7">
    <location>
        <begin position="324"/>
        <end position="354"/>
    </location>
</feature>